<dbReference type="InterPro" id="IPR038670">
    <property type="entry name" value="HslJ-like_sf"/>
</dbReference>
<feature type="domain" description="DUF306" evidence="2">
    <location>
        <begin position="118"/>
        <end position="185"/>
    </location>
</feature>
<dbReference type="STRING" id="50960.LS81_07980"/>
<dbReference type="AlphaFoldDB" id="A0A4U8TGS3"/>
<dbReference type="PROSITE" id="PS51257">
    <property type="entry name" value="PROKAR_LIPOPROTEIN"/>
    <property type="match status" value="1"/>
</dbReference>
<protein>
    <submittedName>
        <fullName evidence="3">META domain-containing protein</fullName>
    </submittedName>
</protein>
<evidence type="ECO:0000313" key="3">
    <source>
        <dbReference type="EMBL" id="TLD97957.1"/>
    </source>
</evidence>
<proteinExistence type="predicted"/>
<reference evidence="3 4" key="1">
    <citation type="journal article" date="2014" name="Genome Announc.">
        <title>Draft genome sequences of eight enterohepatic helicobacter species isolated from both laboratory and wild rodents.</title>
        <authorList>
            <person name="Sheh A."/>
            <person name="Shen Z."/>
            <person name="Fox J.G."/>
        </authorList>
    </citation>
    <scope>NUCLEOTIDE SEQUENCE [LARGE SCALE GENOMIC DNA]</scope>
    <source>
        <strain evidence="3 4">ATCC 49310</strain>
    </source>
</reference>
<dbReference type="Proteomes" id="UP000029861">
    <property type="component" value="Unassembled WGS sequence"/>
</dbReference>
<evidence type="ECO:0000259" key="2">
    <source>
        <dbReference type="Pfam" id="PF03724"/>
    </source>
</evidence>
<organism evidence="3 4">
    <name type="scientific">Helicobacter trogontum</name>
    <dbReference type="NCBI Taxonomy" id="50960"/>
    <lineage>
        <taxon>Bacteria</taxon>
        <taxon>Pseudomonadati</taxon>
        <taxon>Campylobacterota</taxon>
        <taxon>Epsilonproteobacteria</taxon>
        <taxon>Campylobacterales</taxon>
        <taxon>Helicobacteraceae</taxon>
        <taxon>Helicobacter</taxon>
    </lineage>
</organism>
<accession>A0A4U8TGS3</accession>
<evidence type="ECO:0000256" key="1">
    <source>
        <dbReference type="SAM" id="Coils"/>
    </source>
</evidence>
<evidence type="ECO:0000313" key="4">
    <source>
        <dbReference type="Proteomes" id="UP000029861"/>
    </source>
</evidence>
<dbReference type="RefSeq" id="WP_034321646.1">
    <property type="nucleotide sequence ID" value="NZ_FZND01000040.1"/>
</dbReference>
<name>A0A4U8TGS3_9HELI</name>
<keyword evidence="1" id="KW-0175">Coiled coil</keyword>
<feature type="coiled-coil region" evidence="1">
    <location>
        <begin position="79"/>
        <end position="106"/>
    </location>
</feature>
<dbReference type="Gene3D" id="2.40.128.270">
    <property type="match status" value="1"/>
</dbReference>
<dbReference type="EMBL" id="JRPK02000020">
    <property type="protein sequence ID" value="TLD97957.1"/>
    <property type="molecule type" value="Genomic_DNA"/>
</dbReference>
<dbReference type="Pfam" id="PF03724">
    <property type="entry name" value="META"/>
    <property type="match status" value="1"/>
</dbReference>
<comment type="caution">
    <text evidence="3">The sequence shown here is derived from an EMBL/GenBank/DDBJ whole genome shotgun (WGS) entry which is preliminary data.</text>
</comment>
<gene>
    <name evidence="3" type="ORF">LS80_006570</name>
</gene>
<sequence length="209" mass="23949">MKRIIKVISFFILLFIACSVSGCFLFGMKGIFEGSNYQIVKLEIDNKVVLSPQELAYQAREQLQSNPNAYFTNPYDSNVQRQSSRIDDLNASFEQLKQRNQEDENDDENTPAAILANITFRATFNLDRSQDMLYGKAGCNDYTAKFFWQDSTKIVISGAASTRKPCTPKEVAYFQNTLIRNLDGIYVVTKLKNRKGYVLNNGRMRIYIK</sequence>
<dbReference type="InterPro" id="IPR005184">
    <property type="entry name" value="DUF306_Meta_HslJ"/>
</dbReference>